<evidence type="ECO:0000256" key="9">
    <source>
        <dbReference type="ARBA" id="ARBA00022679"/>
    </source>
</evidence>
<comment type="function">
    <text evidence="14 19">Joins adenosylcobinamide-GDP and alpha-ribazole to generate adenosylcobalamin (Ado-cobalamin). Also synthesizes adenosylcobalamin 5'-phosphate from adenosylcobinamide-GDP and alpha-ribazole 5'-phosphate.</text>
</comment>
<protein>
    <recommendedName>
        <fullName evidence="6 19">Adenosylcobinamide-GDP ribazoletransferase</fullName>
        <ecNumber evidence="5 19">2.7.8.26</ecNumber>
    </recommendedName>
    <alternativeName>
        <fullName evidence="16 19">Cobalamin synthase</fullName>
    </alternativeName>
    <alternativeName>
        <fullName evidence="15 19">Cobalamin-5'-phosphate synthase</fullName>
    </alternativeName>
</protein>
<dbReference type="GO" id="GO:0008818">
    <property type="term" value="F:cobalamin 5'-phosphate synthase activity"/>
    <property type="evidence" value="ECO:0007669"/>
    <property type="project" value="UniProtKB-UniRule"/>
</dbReference>
<evidence type="ECO:0000313" key="20">
    <source>
        <dbReference type="EMBL" id="SCY94715.1"/>
    </source>
</evidence>
<keyword evidence="7 19" id="KW-1003">Cell membrane</keyword>
<keyword evidence="21" id="KW-1185">Reference proteome</keyword>
<evidence type="ECO:0000256" key="11">
    <source>
        <dbReference type="ARBA" id="ARBA00022842"/>
    </source>
</evidence>
<keyword evidence="10 19" id="KW-0812">Transmembrane</keyword>
<keyword evidence="11 19" id="KW-0460">Magnesium</keyword>
<dbReference type="Pfam" id="PF02654">
    <property type="entry name" value="CobS"/>
    <property type="match status" value="1"/>
</dbReference>
<name>A0A1G5K247_9FIRM</name>
<feature type="transmembrane region" description="Helical" evidence="19">
    <location>
        <begin position="132"/>
        <end position="154"/>
    </location>
</feature>
<dbReference type="EMBL" id="FMUS01000023">
    <property type="protein sequence ID" value="SCY94715.1"/>
    <property type="molecule type" value="Genomic_DNA"/>
</dbReference>
<reference evidence="20 21" key="1">
    <citation type="submission" date="2016-10" db="EMBL/GenBank/DDBJ databases">
        <authorList>
            <person name="de Groot N.N."/>
        </authorList>
    </citation>
    <scope>NUCLEOTIDE SEQUENCE [LARGE SCALE GENOMIC DNA]</scope>
    <source>
        <strain evidence="20 21">DSM 18978</strain>
    </source>
</reference>
<feature type="transmembrane region" description="Helical" evidence="19">
    <location>
        <begin position="30"/>
        <end position="48"/>
    </location>
</feature>
<evidence type="ECO:0000256" key="6">
    <source>
        <dbReference type="ARBA" id="ARBA00015850"/>
    </source>
</evidence>
<comment type="pathway">
    <text evidence="3 19">Cofactor biosynthesis; adenosylcobalamin biosynthesis; adenosylcobalamin from cob(II)yrinate a,c-diamide: step 7/7.</text>
</comment>
<keyword evidence="12 19" id="KW-1133">Transmembrane helix</keyword>
<evidence type="ECO:0000256" key="2">
    <source>
        <dbReference type="ARBA" id="ARBA00004651"/>
    </source>
</evidence>
<dbReference type="InterPro" id="IPR003805">
    <property type="entry name" value="CobS"/>
</dbReference>
<comment type="cofactor">
    <cofactor evidence="1 19">
        <name>Mg(2+)</name>
        <dbReference type="ChEBI" id="CHEBI:18420"/>
    </cofactor>
</comment>
<evidence type="ECO:0000256" key="19">
    <source>
        <dbReference type="HAMAP-Rule" id="MF_00719"/>
    </source>
</evidence>
<feature type="transmembrane region" description="Helical" evidence="19">
    <location>
        <begin position="222"/>
        <end position="241"/>
    </location>
</feature>
<dbReference type="NCBIfam" id="TIGR00317">
    <property type="entry name" value="cobS"/>
    <property type="match status" value="1"/>
</dbReference>
<feature type="transmembrane region" description="Helical" evidence="19">
    <location>
        <begin position="54"/>
        <end position="71"/>
    </location>
</feature>
<dbReference type="GO" id="GO:0009236">
    <property type="term" value="P:cobalamin biosynthetic process"/>
    <property type="evidence" value="ECO:0007669"/>
    <property type="project" value="UniProtKB-UniRule"/>
</dbReference>
<evidence type="ECO:0000256" key="14">
    <source>
        <dbReference type="ARBA" id="ARBA00025228"/>
    </source>
</evidence>
<dbReference type="PANTHER" id="PTHR34148">
    <property type="entry name" value="ADENOSYLCOBINAMIDE-GDP RIBAZOLETRANSFERASE"/>
    <property type="match status" value="1"/>
</dbReference>
<evidence type="ECO:0000256" key="8">
    <source>
        <dbReference type="ARBA" id="ARBA00022573"/>
    </source>
</evidence>
<dbReference type="HAMAP" id="MF_00719">
    <property type="entry name" value="CobS"/>
    <property type="match status" value="1"/>
</dbReference>
<dbReference type="Proteomes" id="UP000198636">
    <property type="component" value="Unassembled WGS sequence"/>
</dbReference>
<gene>
    <name evidence="19" type="primary">cobS</name>
    <name evidence="20" type="ORF">SAMN03080606_03196</name>
</gene>
<evidence type="ECO:0000256" key="5">
    <source>
        <dbReference type="ARBA" id="ARBA00013200"/>
    </source>
</evidence>
<evidence type="ECO:0000256" key="13">
    <source>
        <dbReference type="ARBA" id="ARBA00023136"/>
    </source>
</evidence>
<evidence type="ECO:0000256" key="3">
    <source>
        <dbReference type="ARBA" id="ARBA00004663"/>
    </source>
</evidence>
<evidence type="ECO:0000313" key="21">
    <source>
        <dbReference type="Proteomes" id="UP000198636"/>
    </source>
</evidence>
<feature type="transmembrane region" description="Helical" evidence="19">
    <location>
        <begin position="175"/>
        <end position="202"/>
    </location>
</feature>
<comment type="catalytic activity">
    <reaction evidence="18 19">
        <text>alpha-ribazole 5'-phosphate + adenosylcob(III)inamide-GDP = adenosylcob(III)alamin 5'-phosphate + GMP + H(+)</text>
        <dbReference type="Rhea" id="RHEA:23560"/>
        <dbReference type="ChEBI" id="CHEBI:15378"/>
        <dbReference type="ChEBI" id="CHEBI:57918"/>
        <dbReference type="ChEBI" id="CHEBI:58115"/>
        <dbReference type="ChEBI" id="CHEBI:60487"/>
        <dbReference type="ChEBI" id="CHEBI:60493"/>
        <dbReference type="EC" id="2.7.8.26"/>
    </reaction>
</comment>
<dbReference type="AlphaFoldDB" id="A0A1G5K247"/>
<sequence length="244" mass="27691">MKRFIGILQFLSRITVIKELPYDDEFKKGIIFFPVVGFILGLLLLFIFRLSNILLPYQVVIILTLGSYVILTGGLHLDGLGDTFDGLYSNRPKDQILEIMRDSRLGTNGVLAILFIIFIKVFGLMNLRSWDIYGALVMMPVFGRLSLVFGCFNSQYPREKGLGNIFIGKVNNKEVFISIIITLLFTILQPISIFYIPILWVITIFFKRHCSNKIGGMTGDTLGALCELVEVAYILYLLITIKLF</sequence>
<evidence type="ECO:0000256" key="18">
    <source>
        <dbReference type="ARBA" id="ARBA00049504"/>
    </source>
</evidence>
<dbReference type="STRING" id="1120976.SAMN03080606_03196"/>
<evidence type="ECO:0000256" key="1">
    <source>
        <dbReference type="ARBA" id="ARBA00001946"/>
    </source>
</evidence>
<accession>A0A1G5K247</accession>
<feature type="transmembrane region" description="Helical" evidence="19">
    <location>
        <begin position="105"/>
        <end position="126"/>
    </location>
</feature>
<organism evidence="20 21">
    <name type="scientific">Alkaliphilus peptidifermentans DSM 18978</name>
    <dbReference type="NCBI Taxonomy" id="1120976"/>
    <lineage>
        <taxon>Bacteria</taxon>
        <taxon>Bacillati</taxon>
        <taxon>Bacillota</taxon>
        <taxon>Clostridia</taxon>
        <taxon>Peptostreptococcales</taxon>
        <taxon>Natronincolaceae</taxon>
        <taxon>Alkaliphilus</taxon>
    </lineage>
</organism>
<evidence type="ECO:0000256" key="7">
    <source>
        <dbReference type="ARBA" id="ARBA00022475"/>
    </source>
</evidence>
<dbReference type="GO" id="GO:0051073">
    <property type="term" value="F:adenosylcobinamide-GDP ribazoletransferase activity"/>
    <property type="evidence" value="ECO:0007669"/>
    <property type="project" value="UniProtKB-UniRule"/>
</dbReference>
<dbReference type="GO" id="GO:0005886">
    <property type="term" value="C:plasma membrane"/>
    <property type="evidence" value="ECO:0007669"/>
    <property type="project" value="UniProtKB-SubCell"/>
</dbReference>
<evidence type="ECO:0000256" key="4">
    <source>
        <dbReference type="ARBA" id="ARBA00010561"/>
    </source>
</evidence>
<comment type="subcellular location">
    <subcellularLocation>
        <location evidence="2 19">Cell membrane</location>
        <topology evidence="2 19">Multi-pass membrane protein</topology>
    </subcellularLocation>
</comment>
<dbReference type="PANTHER" id="PTHR34148:SF1">
    <property type="entry name" value="ADENOSYLCOBINAMIDE-GDP RIBAZOLETRANSFERASE"/>
    <property type="match status" value="1"/>
</dbReference>
<proteinExistence type="inferred from homology"/>
<keyword evidence="9 19" id="KW-0808">Transferase</keyword>
<comment type="catalytic activity">
    <reaction evidence="17 19">
        <text>alpha-ribazole + adenosylcob(III)inamide-GDP = adenosylcob(III)alamin + GMP + H(+)</text>
        <dbReference type="Rhea" id="RHEA:16049"/>
        <dbReference type="ChEBI" id="CHEBI:10329"/>
        <dbReference type="ChEBI" id="CHEBI:15378"/>
        <dbReference type="ChEBI" id="CHEBI:18408"/>
        <dbReference type="ChEBI" id="CHEBI:58115"/>
        <dbReference type="ChEBI" id="CHEBI:60487"/>
        <dbReference type="EC" id="2.7.8.26"/>
    </reaction>
</comment>
<keyword evidence="8 19" id="KW-0169">Cobalamin biosynthesis</keyword>
<dbReference type="EC" id="2.7.8.26" evidence="5 19"/>
<evidence type="ECO:0000256" key="12">
    <source>
        <dbReference type="ARBA" id="ARBA00022989"/>
    </source>
</evidence>
<dbReference type="OrthoDB" id="9794626at2"/>
<comment type="similarity">
    <text evidence="4 19">Belongs to the CobS family.</text>
</comment>
<keyword evidence="13 19" id="KW-0472">Membrane</keyword>
<dbReference type="RefSeq" id="WP_091545534.1">
    <property type="nucleotide sequence ID" value="NZ_FMUS01000023.1"/>
</dbReference>
<dbReference type="UniPathway" id="UPA00148">
    <property type="reaction ID" value="UER00238"/>
</dbReference>
<evidence type="ECO:0000256" key="15">
    <source>
        <dbReference type="ARBA" id="ARBA00032605"/>
    </source>
</evidence>
<evidence type="ECO:0000256" key="17">
    <source>
        <dbReference type="ARBA" id="ARBA00048623"/>
    </source>
</evidence>
<evidence type="ECO:0000256" key="16">
    <source>
        <dbReference type="ARBA" id="ARBA00032853"/>
    </source>
</evidence>
<evidence type="ECO:0000256" key="10">
    <source>
        <dbReference type="ARBA" id="ARBA00022692"/>
    </source>
</evidence>